<accession>A0A286RFD8</accession>
<dbReference type="OrthoDB" id="7294637at2"/>
<dbReference type="KEGG" id="ttf:THTE_2055"/>
<dbReference type="Proteomes" id="UP000215086">
    <property type="component" value="Chromosome"/>
</dbReference>
<dbReference type="InterPro" id="IPR011040">
    <property type="entry name" value="Sialidase"/>
</dbReference>
<dbReference type="AlphaFoldDB" id="A0A286RFD8"/>
<name>A0A286RFD8_9BACT</name>
<comment type="similarity">
    <text evidence="2">Belongs to the glycosyl hydrolase 33 family.</text>
</comment>
<dbReference type="CDD" id="cd15482">
    <property type="entry name" value="Sialidase_non-viral"/>
    <property type="match status" value="1"/>
</dbReference>
<dbReference type="GO" id="GO:0005737">
    <property type="term" value="C:cytoplasm"/>
    <property type="evidence" value="ECO:0007669"/>
    <property type="project" value="TreeGrafter"/>
</dbReference>
<dbReference type="GO" id="GO:0004308">
    <property type="term" value="F:exo-alpha-sialidase activity"/>
    <property type="evidence" value="ECO:0007669"/>
    <property type="project" value="UniProtKB-EC"/>
</dbReference>
<keyword evidence="5" id="KW-0326">Glycosidase</keyword>
<dbReference type="PANTHER" id="PTHR10628:SF30">
    <property type="entry name" value="EXO-ALPHA-SIALIDASE"/>
    <property type="match status" value="1"/>
</dbReference>
<reference evidence="5 6" key="1">
    <citation type="journal article" name="Front. Microbiol.">
        <title>Sugar Metabolism of the First Thermophilic Planctomycete Thermogutta terrifontis: Comparative Genomic and Transcriptomic Approaches.</title>
        <authorList>
            <person name="Elcheninov A.G."/>
            <person name="Menzel P."/>
            <person name="Gudbergsdottir S.R."/>
            <person name="Slesarev A.I."/>
            <person name="Kadnikov V.V."/>
            <person name="Krogh A."/>
            <person name="Bonch-Osmolovskaya E.A."/>
            <person name="Peng X."/>
            <person name="Kublanov I.V."/>
        </authorList>
    </citation>
    <scope>NUCLEOTIDE SEQUENCE [LARGE SCALE GENOMIC DNA]</scope>
    <source>
        <strain evidence="5 6">R1</strain>
    </source>
</reference>
<dbReference type="EMBL" id="CP018477">
    <property type="protein sequence ID" value="ASV74657.1"/>
    <property type="molecule type" value="Genomic_DNA"/>
</dbReference>
<dbReference type="Pfam" id="PF13088">
    <property type="entry name" value="BNR_2"/>
    <property type="match status" value="1"/>
</dbReference>
<evidence type="ECO:0000256" key="1">
    <source>
        <dbReference type="ARBA" id="ARBA00000427"/>
    </source>
</evidence>
<evidence type="ECO:0000256" key="2">
    <source>
        <dbReference type="ARBA" id="ARBA00009348"/>
    </source>
</evidence>
<dbReference type="EC" id="3.2.1.18" evidence="3"/>
<dbReference type="InterPro" id="IPR026856">
    <property type="entry name" value="Sialidase_fam"/>
</dbReference>
<protein>
    <recommendedName>
        <fullName evidence="3">exo-alpha-sialidase</fullName>
        <ecNumber evidence="3">3.2.1.18</ecNumber>
    </recommendedName>
</protein>
<sequence>MKTWLTLTGIIPFCASVRKTRVHTVIIPILWGVILFGPCRAPANEPGLQHVTVFTSGEGGYHTIRIPALEVAPNGTLLAFAEGRRNSSADPGWPGQEIDLLLKTSRDGGRTWSPIRVIEHSGAQWSSANPATVVDKTTGRIWLFYLRCAPGANTHRARPGSRDVLNLVRFSDDHGEHWSDPVDLTPVARDMADKEWGTSVPGPGGGIQLSSGRLVIPMWRYRPFRDFVLFSDDHGATWQRGGFVPGEMGVDECQLVELADGRLALDMRQQNGPHRWVSFSRDGGQTWSEPRPGQEVTPVCCAVERWTSVKRGDDRNRIAWTGPRGPGRNNLTLWISYDELQTFQNPRLISEGPGAYSDLAVLPDKTLGILWEKAYQEIIFAAVSLSWVEPR</sequence>
<dbReference type="PANTHER" id="PTHR10628">
    <property type="entry name" value="SIALIDASE"/>
    <property type="match status" value="1"/>
</dbReference>
<dbReference type="RefSeq" id="WP_095414916.1">
    <property type="nucleotide sequence ID" value="NZ_CP018477.1"/>
</dbReference>
<evidence type="ECO:0000313" key="5">
    <source>
        <dbReference type="EMBL" id="ASV74657.1"/>
    </source>
</evidence>
<feature type="domain" description="Sialidase" evidence="4">
    <location>
        <begin position="76"/>
        <end position="367"/>
    </location>
</feature>
<proteinExistence type="inferred from homology"/>
<dbReference type="Gene3D" id="2.120.10.10">
    <property type="match status" value="1"/>
</dbReference>
<keyword evidence="6" id="KW-1185">Reference proteome</keyword>
<keyword evidence="5" id="KW-0378">Hydrolase</keyword>
<dbReference type="GO" id="GO:0016020">
    <property type="term" value="C:membrane"/>
    <property type="evidence" value="ECO:0007669"/>
    <property type="project" value="TreeGrafter"/>
</dbReference>
<dbReference type="InterPro" id="IPR036278">
    <property type="entry name" value="Sialidase_sf"/>
</dbReference>
<dbReference type="GO" id="GO:0009313">
    <property type="term" value="P:oligosaccharide catabolic process"/>
    <property type="evidence" value="ECO:0007669"/>
    <property type="project" value="TreeGrafter"/>
</dbReference>
<organism evidence="5 6">
    <name type="scientific">Thermogutta terrifontis</name>
    <dbReference type="NCBI Taxonomy" id="1331910"/>
    <lineage>
        <taxon>Bacteria</taxon>
        <taxon>Pseudomonadati</taxon>
        <taxon>Planctomycetota</taxon>
        <taxon>Planctomycetia</taxon>
        <taxon>Pirellulales</taxon>
        <taxon>Thermoguttaceae</taxon>
        <taxon>Thermogutta</taxon>
    </lineage>
</organism>
<dbReference type="SUPFAM" id="SSF50939">
    <property type="entry name" value="Sialidases"/>
    <property type="match status" value="1"/>
</dbReference>
<evidence type="ECO:0000313" key="6">
    <source>
        <dbReference type="Proteomes" id="UP000215086"/>
    </source>
</evidence>
<comment type="catalytic activity">
    <reaction evidence="1">
        <text>Hydrolysis of alpha-(2-&gt;3)-, alpha-(2-&gt;6)-, alpha-(2-&gt;8)- glycosidic linkages of terminal sialic acid residues in oligosaccharides, glycoproteins, glycolipids, colominic acid and synthetic substrates.</text>
        <dbReference type="EC" id="3.2.1.18"/>
    </reaction>
</comment>
<evidence type="ECO:0000256" key="3">
    <source>
        <dbReference type="ARBA" id="ARBA00012733"/>
    </source>
</evidence>
<gene>
    <name evidence="5" type="ORF">THTE_2055</name>
</gene>
<evidence type="ECO:0000259" key="4">
    <source>
        <dbReference type="Pfam" id="PF13088"/>
    </source>
</evidence>
<dbReference type="GO" id="GO:0006689">
    <property type="term" value="P:ganglioside catabolic process"/>
    <property type="evidence" value="ECO:0007669"/>
    <property type="project" value="TreeGrafter"/>
</dbReference>